<reference evidence="1 2" key="1">
    <citation type="submission" date="2019-09" db="EMBL/GenBank/DDBJ databases">
        <authorList>
            <person name="Chandra G."/>
            <person name="Truman W A."/>
        </authorList>
    </citation>
    <scope>NUCLEOTIDE SEQUENCE [LARGE SCALE GENOMIC DNA]</scope>
    <source>
        <strain evidence="1">PS938</strain>
    </source>
</reference>
<dbReference type="Proteomes" id="UP000327191">
    <property type="component" value="Unassembled WGS sequence"/>
</dbReference>
<gene>
    <name evidence="1" type="ORF">PS938_02939</name>
</gene>
<protein>
    <submittedName>
        <fullName evidence="1">Uncharacterized protein</fullName>
    </submittedName>
</protein>
<dbReference type="OrthoDB" id="6638674at2"/>
<dbReference type="Gene3D" id="2.30.30.110">
    <property type="match status" value="1"/>
</dbReference>
<name>A0A5E7U6P3_PSEFL</name>
<dbReference type="EMBL" id="CABVJE010000012">
    <property type="protein sequence ID" value="VVQ05558.1"/>
    <property type="molecule type" value="Genomic_DNA"/>
</dbReference>
<evidence type="ECO:0000313" key="2">
    <source>
        <dbReference type="Proteomes" id="UP000327191"/>
    </source>
</evidence>
<evidence type="ECO:0000313" key="1">
    <source>
        <dbReference type="EMBL" id="VVQ05558.1"/>
    </source>
</evidence>
<accession>A0A5E7U6P3</accession>
<dbReference type="InterPro" id="IPR011067">
    <property type="entry name" value="Plasmid_toxin/cell-grow_inhib"/>
</dbReference>
<sequence length="345" mass="38663">MQTIVVRYLETVINKTTGGSSQVVLGTEIYEDIRETLIPGMPRSKPGTAPHPVFLTKCFINDSNHLWRLESIKSTAATATRPAVFSVLIQRQDVSKEIFLNQTLKKDKSLKLQKLLGRQGKLVEVDYGFVQRSARTDASSKSNKRYMDTLLEAEMHKRRLAVVVKVISKNLVQVAPVTSRAIAVEDRSAFKLEQATLDKMPRYQNSGKESYVLCSMLECVSTQRILPPISYFGDGRDTGRSVKYPVALSVTESKLLRSALIHAVGASGYVPYNDLLQAQLKAQKLQEVVDQLNTALDIRNNALRQLVAVQKLAKRWAAEMGLEYEDELEFQRNLDAENEVAATVF</sequence>
<dbReference type="AlphaFoldDB" id="A0A5E7U6P3"/>
<dbReference type="RefSeq" id="WP_150673016.1">
    <property type="nucleotide sequence ID" value="NZ_CABVJE010000012.1"/>
</dbReference>
<proteinExistence type="predicted"/>
<organism evidence="1 2">
    <name type="scientific">Pseudomonas fluorescens</name>
    <dbReference type="NCBI Taxonomy" id="294"/>
    <lineage>
        <taxon>Bacteria</taxon>
        <taxon>Pseudomonadati</taxon>
        <taxon>Pseudomonadota</taxon>
        <taxon>Gammaproteobacteria</taxon>
        <taxon>Pseudomonadales</taxon>
        <taxon>Pseudomonadaceae</taxon>
        <taxon>Pseudomonas</taxon>
    </lineage>
</organism>